<dbReference type="Pfam" id="PF13302">
    <property type="entry name" value="Acetyltransf_3"/>
    <property type="match status" value="1"/>
</dbReference>
<dbReference type="InterPro" id="IPR051531">
    <property type="entry name" value="N-acetyltransferase"/>
</dbReference>
<reference evidence="7" key="1">
    <citation type="journal article" date="2019" name="Int. J. Syst. Evol. Microbiol.">
        <title>The Global Catalogue of Microorganisms (GCM) 10K type strain sequencing project: providing services to taxonomists for standard genome sequencing and annotation.</title>
        <authorList>
            <consortium name="The Broad Institute Genomics Platform"/>
            <consortium name="The Broad Institute Genome Sequencing Center for Infectious Disease"/>
            <person name="Wu L."/>
            <person name="Ma J."/>
        </authorList>
    </citation>
    <scope>NUCLEOTIDE SEQUENCE [LARGE SCALE GENOMIC DNA]</scope>
    <source>
        <strain evidence="7">JCM 17137</strain>
    </source>
</reference>
<evidence type="ECO:0000256" key="1">
    <source>
        <dbReference type="ARBA" id="ARBA00022679"/>
    </source>
</evidence>
<dbReference type="InterPro" id="IPR016181">
    <property type="entry name" value="Acyl_CoA_acyltransferase"/>
</dbReference>
<evidence type="ECO:0000256" key="2">
    <source>
        <dbReference type="ARBA" id="ARBA00023315"/>
    </source>
</evidence>
<gene>
    <name evidence="6" type="ORF">GCM10022402_22910</name>
</gene>
<evidence type="ECO:0000313" key="6">
    <source>
        <dbReference type="EMBL" id="GAA3742633.1"/>
    </source>
</evidence>
<organism evidence="6 7">
    <name type="scientific">Salinactinospora qingdaonensis</name>
    <dbReference type="NCBI Taxonomy" id="702744"/>
    <lineage>
        <taxon>Bacteria</taxon>
        <taxon>Bacillati</taxon>
        <taxon>Actinomycetota</taxon>
        <taxon>Actinomycetes</taxon>
        <taxon>Streptosporangiales</taxon>
        <taxon>Nocardiopsidaceae</taxon>
        <taxon>Salinactinospora</taxon>
    </lineage>
</organism>
<dbReference type="Gene3D" id="3.40.630.30">
    <property type="match status" value="1"/>
</dbReference>
<comment type="caution">
    <text evidence="6">The sequence shown here is derived from an EMBL/GenBank/DDBJ whole genome shotgun (WGS) entry which is preliminary data.</text>
</comment>
<dbReference type="SUPFAM" id="SSF55729">
    <property type="entry name" value="Acyl-CoA N-acyltransferases (Nat)"/>
    <property type="match status" value="1"/>
</dbReference>
<dbReference type="PROSITE" id="PS51186">
    <property type="entry name" value="GNAT"/>
    <property type="match status" value="1"/>
</dbReference>
<evidence type="ECO:0000313" key="7">
    <source>
        <dbReference type="Proteomes" id="UP001500908"/>
    </source>
</evidence>
<protein>
    <submittedName>
        <fullName evidence="6">GNAT family protein</fullName>
    </submittedName>
</protein>
<dbReference type="PANTHER" id="PTHR43792:SF8">
    <property type="entry name" value="[RIBOSOMAL PROTEIN US5]-ALANINE N-ACETYLTRANSFERASE"/>
    <property type="match status" value="1"/>
</dbReference>
<comment type="similarity">
    <text evidence="3">Belongs to the acetyltransferase family. RimJ subfamily.</text>
</comment>
<dbReference type="InterPro" id="IPR000182">
    <property type="entry name" value="GNAT_dom"/>
</dbReference>
<dbReference type="Proteomes" id="UP001500908">
    <property type="component" value="Unassembled WGS sequence"/>
</dbReference>
<sequence>MNLMRGWPKSLEEGPVGLRPLRLRDASALRETRARNVEWLRPWEPTHPEMPMPTTSIAPYLAMVSAIRREARHGIAMPWAVTYHGRFAGQLTVGAITWGSARSAQVGYWVDSACAGRGVIPTAVALAIDHAFFTVGLHRIEANIRPENQASRKVVQKLGFSEEGIRRRQLHIDGAWRDHICYALTVEDVPEGLLTRWRRRVARSENARDGGYQWHESVVSNERYPTGGSGSPHTQPERP</sequence>
<evidence type="ECO:0000256" key="4">
    <source>
        <dbReference type="SAM" id="MobiDB-lite"/>
    </source>
</evidence>
<keyword evidence="1" id="KW-0808">Transferase</keyword>
<evidence type="ECO:0000256" key="3">
    <source>
        <dbReference type="ARBA" id="ARBA00038502"/>
    </source>
</evidence>
<accession>A0ABP7FLW6</accession>
<feature type="region of interest" description="Disordered" evidence="4">
    <location>
        <begin position="212"/>
        <end position="239"/>
    </location>
</feature>
<dbReference type="PANTHER" id="PTHR43792">
    <property type="entry name" value="GNAT FAMILY, PUTATIVE (AFU_ORTHOLOGUE AFUA_3G00765)-RELATED-RELATED"/>
    <property type="match status" value="1"/>
</dbReference>
<feature type="domain" description="N-acetyltransferase" evidence="5">
    <location>
        <begin position="16"/>
        <end position="187"/>
    </location>
</feature>
<evidence type="ECO:0000259" key="5">
    <source>
        <dbReference type="PROSITE" id="PS51186"/>
    </source>
</evidence>
<proteinExistence type="inferred from homology"/>
<name>A0ABP7FLW6_9ACTN</name>
<dbReference type="EMBL" id="BAABDD010000008">
    <property type="protein sequence ID" value="GAA3742633.1"/>
    <property type="molecule type" value="Genomic_DNA"/>
</dbReference>
<keyword evidence="2" id="KW-0012">Acyltransferase</keyword>
<keyword evidence="7" id="KW-1185">Reference proteome</keyword>